<reference evidence="3 5" key="1">
    <citation type="submission" date="2019-03" db="EMBL/GenBank/DDBJ databases">
        <title>Vagococcus sp. was isolated fron gut of Carduelis flavirostris.</title>
        <authorList>
            <person name="Ge Y."/>
        </authorList>
    </citation>
    <scope>NUCLEOTIDE SEQUENCE [LARGE SCALE GENOMIC DNA]</scope>
    <source>
        <strain evidence="3 5">CF-210</strain>
    </source>
</reference>
<dbReference type="EMBL" id="SRHU01000024">
    <property type="protein sequence ID" value="TFZ40459.1"/>
    <property type="molecule type" value="Genomic_DNA"/>
</dbReference>
<dbReference type="Proteomes" id="UP000296883">
    <property type="component" value="Chromosome"/>
</dbReference>
<sequence length="435" mass="52403">MIPLEMKPKIKELHNAFFKEEFIKEFIYMFLKDSRDFNFDDEISKDFKELLIKAKKEYEDKKKEDEKKKKKKISISKNLVSKEKMLTIKEFKCLFMYANSLLIEEEYSELIKKEKQFGNYLIKLDKKVFNSKVRTRCYDIYKKNGKKDIELINNFEELFKENFYKNRMCRNIGVIKFKNIENMNEVQREGIESKDWCAYLYTFLLGISVCPYCNSQYIYTYQNKNKGKIRAELDHCFPKVHHPFLAVSLFNLVPSCSQCNSSLKGSTDIGIDSVMNVFTESFLDKYKFYIHSEKSIESFIGNSLDYDIKIVYDKNYPHSVRLKKFIESFHIENRYNFFKKYLNEQIYYQVNHSKSYNNFLQELLKDIPDKESIHIHRRKYIEERNENRLLGKLVSDILDDKELTINNFETNNNFETKNYKETFLDEKTLKQDMNT</sequence>
<evidence type="ECO:0000313" key="3">
    <source>
        <dbReference type="EMBL" id="TFZ40459.1"/>
    </source>
</evidence>
<dbReference type="Gene3D" id="1.10.30.50">
    <property type="match status" value="1"/>
</dbReference>
<evidence type="ECO:0000313" key="2">
    <source>
        <dbReference type="EMBL" id="QCA28733.1"/>
    </source>
</evidence>
<keyword evidence="1" id="KW-0175">Coiled coil</keyword>
<proteinExistence type="predicted"/>
<evidence type="ECO:0000256" key="1">
    <source>
        <dbReference type="SAM" id="Coils"/>
    </source>
</evidence>
<accession>A0AAJ5EEV6</accession>
<protein>
    <recommendedName>
        <fullName evidence="6">HNH endonuclease</fullName>
    </recommendedName>
</protein>
<keyword evidence="4" id="KW-1185">Reference proteome</keyword>
<dbReference type="EMBL" id="CP038865">
    <property type="protein sequence ID" value="QCA28733.1"/>
    <property type="molecule type" value="Genomic_DNA"/>
</dbReference>
<dbReference type="AlphaFoldDB" id="A0AAJ5EEV6"/>
<feature type="coiled-coil region" evidence="1">
    <location>
        <begin position="44"/>
        <end position="71"/>
    </location>
</feature>
<gene>
    <name evidence="3" type="ORF">E4031_06610</name>
    <name evidence="2" type="ORF">E4Z98_05165</name>
</gene>
<evidence type="ECO:0008006" key="6">
    <source>
        <dbReference type="Google" id="ProtNLM"/>
    </source>
</evidence>
<organism evidence="3 5">
    <name type="scientific">Vagococcus xieshaowenii</name>
    <dbReference type="NCBI Taxonomy" id="2562451"/>
    <lineage>
        <taxon>Bacteria</taxon>
        <taxon>Bacillati</taxon>
        <taxon>Bacillota</taxon>
        <taxon>Bacilli</taxon>
        <taxon>Lactobacillales</taxon>
        <taxon>Enterococcaceae</taxon>
        <taxon>Vagococcus</taxon>
    </lineage>
</organism>
<dbReference type="Proteomes" id="UP000297725">
    <property type="component" value="Unassembled WGS sequence"/>
</dbReference>
<reference evidence="2 4" key="2">
    <citation type="journal article" date="2020" name="Int. J. Syst. Evol. Microbiol.">
        <title>Vagococcus xieshaowenii sp. nov., isolated from snow finch (Montifringilla taczanowskii) cloacal content.</title>
        <authorList>
            <person name="Ge Y."/>
            <person name="Yang J."/>
            <person name="Lai X.H."/>
            <person name="Zhang G."/>
            <person name="Jin D."/>
            <person name="Lu S."/>
            <person name="Wang B."/>
            <person name="Huang Y."/>
            <person name="Huang Y."/>
            <person name="Ren Z."/>
            <person name="Zhang X."/>
            <person name="Xu J."/>
        </authorList>
    </citation>
    <scope>NUCLEOTIDE SEQUENCE [LARGE SCALE GENOMIC DNA]</scope>
    <source>
        <strain evidence="4">personal::cf-49</strain>
        <strain evidence="2">Personal::cf-49</strain>
    </source>
</reference>
<name>A0AAJ5EEV6_9ENTE</name>
<dbReference type="RefSeq" id="WP_135254662.1">
    <property type="nucleotide sequence ID" value="NZ_CP038865.1"/>
</dbReference>
<evidence type="ECO:0000313" key="4">
    <source>
        <dbReference type="Proteomes" id="UP000296883"/>
    </source>
</evidence>
<evidence type="ECO:0000313" key="5">
    <source>
        <dbReference type="Proteomes" id="UP000297725"/>
    </source>
</evidence>